<accession>A0A0F8Y5R6</accession>
<dbReference type="SUPFAM" id="SSF53474">
    <property type="entry name" value="alpha/beta-Hydrolases"/>
    <property type="match status" value="1"/>
</dbReference>
<dbReference type="PANTHER" id="PTHR43433:SF5">
    <property type="entry name" value="AB HYDROLASE-1 DOMAIN-CONTAINING PROTEIN"/>
    <property type="match status" value="1"/>
</dbReference>
<dbReference type="PRINTS" id="PR00111">
    <property type="entry name" value="ABHYDROLASE"/>
</dbReference>
<proteinExistence type="predicted"/>
<evidence type="ECO:0000313" key="2">
    <source>
        <dbReference type="EMBL" id="KKK49489.1"/>
    </source>
</evidence>
<feature type="non-terminal residue" evidence="2">
    <location>
        <position position="1"/>
    </location>
</feature>
<dbReference type="EMBL" id="LAZR01068515">
    <property type="protein sequence ID" value="KKK49489.1"/>
    <property type="molecule type" value="Genomic_DNA"/>
</dbReference>
<gene>
    <name evidence="2" type="ORF">LCGC14_3134530</name>
</gene>
<dbReference type="InterPro" id="IPR000073">
    <property type="entry name" value="AB_hydrolase_1"/>
</dbReference>
<reference evidence="2" key="1">
    <citation type="journal article" date="2015" name="Nature">
        <title>Complex archaea that bridge the gap between prokaryotes and eukaryotes.</title>
        <authorList>
            <person name="Spang A."/>
            <person name="Saw J.H."/>
            <person name="Jorgensen S.L."/>
            <person name="Zaremba-Niedzwiedzka K."/>
            <person name="Martijn J."/>
            <person name="Lind A.E."/>
            <person name="van Eijk R."/>
            <person name="Schleper C."/>
            <person name="Guy L."/>
            <person name="Ettema T.J."/>
        </authorList>
    </citation>
    <scope>NUCLEOTIDE SEQUENCE</scope>
</reference>
<name>A0A0F8Y5R6_9ZZZZ</name>
<dbReference type="PANTHER" id="PTHR43433">
    <property type="entry name" value="HYDROLASE, ALPHA/BETA FOLD FAMILY PROTEIN"/>
    <property type="match status" value="1"/>
</dbReference>
<organism evidence="2">
    <name type="scientific">marine sediment metagenome</name>
    <dbReference type="NCBI Taxonomy" id="412755"/>
    <lineage>
        <taxon>unclassified sequences</taxon>
        <taxon>metagenomes</taxon>
        <taxon>ecological metagenomes</taxon>
    </lineage>
</organism>
<dbReference type="GO" id="GO:0046503">
    <property type="term" value="P:glycerolipid catabolic process"/>
    <property type="evidence" value="ECO:0007669"/>
    <property type="project" value="TreeGrafter"/>
</dbReference>
<protein>
    <recommendedName>
        <fullName evidence="1">AB hydrolase-1 domain-containing protein</fullName>
    </recommendedName>
</protein>
<dbReference type="Pfam" id="PF00561">
    <property type="entry name" value="Abhydrolase_1"/>
    <property type="match status" value="1"/>
</dbReference>
<comment type="caution">
    <text evidence="2">The sequence shown here is derived from an EMBL/GenBank/DDBJ whole genome shotgun (WGS) entry which is preliminary data.</text>
</comment>
<feature type="domain" description="AB hydrolase-1" evidence="1">
    <location>
        <begin position="6"/>
        <end position="106"/>
    </location>
</feature>
<dbReference type="InterPro" id="IPR029058">
    <property type="entry name" value="AB_hydrolase_fold"/>
</dbReference>
<dbReference type="AlphaFoldDB" id="A0A0F8Y5R6"/>
<dbReference type="GO" id="GO:0004806">
    <property type="term" value="F:triacylglycerol lipase activity"/>
    <property type="evidence" value="ECO:0007669"/>
    <property type="project" value="TreeGrafter"/>
</dbReference>
<sequence>RGDGRPIVLVHGLTATRRYVLHGSGVLERAGYRVISYDARGHGESDPAPEPSAYDYVNLVGDLAAVLDALRIERAILLGASMGAATVVAFALDHPQRVSALVTVTPPVGGNGLGGDEQFQWWEVLADGLEREGPTGFLRVYGDPPVEPRFKRLILSAIRERLERHRQPEALAAAIRAVAHSAPFEIRDLERLEVPTLVVASHDEVDPEHPFRVAETYAERIPRAELISEKPGRPPLAWRGAHLSRVVGRFLERHGLGPRPG</sequence>
<dbReference type="InterPro" id="IPR050471">
    <property type="entry name" value="AB_hydrolase"/>
</dbReference>
<evidence type="ECO:0000259" key="1">
    <source>
        <dbReference type="Pfam" id="PF00561"/>
    </source>
</evidence>
<dbReference type="Gene3D" id="3.40.50.1820">
    <property type="entry name" value="alpha/beta hydrolase"/>
    <property type="match status" value="1"/>
</dbReference>